<name>A0ABV8TXJ5_9ACTN</name>
<evidence type="ECO:0000259" key="12">
    <source>
        <dbReference type="PROSITE" id="PS51012"/>
    </source>
</evidence>
<protein>
    <recommendedName>
        <fullName evidence="10">Transport permease protein</fullName>
    </recommendedName>
</protein>
<feature type="transmembrane region" description="Helical" evidence="10">
    <location>
        <begin position="297"/>
        <end position="317"/>
    </location>
</feature>
<feature type="transmembrane region" description="Helical" evidence="10">
    <location>
        <begin position="165"/>
        <end position="189"/>
    </location>
</feature>
<accession>A0ABV8TXJ5</accession>
<evidence type="ECO:0000256" key="1">
    <source>
        <dbReference type="ARBA" id="ARBA00004429"/>
    </source>
</evidence>
<dbReference type="InterPro" id="IPR047817">
    <property type="entry name" value="ABC2_TM_bact-type"/>
</dbReference>
<dbReference type="InterPro" id="IPR013525">
    <property type="entry name" value="ABC2_TM"/>
</dbReference>
<feature type="transmembrane region" description="Helical" evidence="10">
    <location>
        <begin position="84"/>
        <end position="104"/>
    </location>
</feature>
<dbReference type="Pfam" id="PF01061">
    <property type="entry name" value="ABC2_membrane"/>
    <property type="match status" value="1"/>
</dbReference>
<evidence type="ECO:0000313" key="14">
    <source>
        <dbReference type="Proteomes" id="UP001595823"/>
    </source>
</evidence>
<keyword evidence="9" id="KW-0046">Antibiotic resistance</keyword>
<feature type="transmembrane region" description="Helical" evidence="10">
    <location>
        <begin position="201"/>
        <end position="223"/>
    </location>
</feature>
<evidence type="ECO:0000256" key="6">
    <source>
        <dbReference type="ARBA" id="ARBA00022692"/>
    </source>
</evidence>
<feature type="domain" description="ABC transmembrane type-2" evidence="12">
    <location>
        <begin position="85"/>
        <end position="320"/>
    </location>
</feature>
<evidence type="ECO:0000256" key="10">
    <source>
        <dbReference type="RuleBase" id="RU361157"/>
    </source>
</evidence>
<dbReference type="PRINTS" id="PR00164">
    <property type="entry name" value="ABC2TRNSPORT"/>
</dbReference>
<comment type="similarity">
    <text evidence="2 10">Belongs to the ABC-2 integral membrane protein family.</text>
</comment>
<sequence length="328" mass="36327">MSSDNPTPTPGGPTRRPSLDETGELPRFLDSATSDEPIGNVKPEGDLAGRRFPLTTGFSALVRNRHALSTLIRRDLAVKYQATVMGYFWSLLEPLGMAFIYFFVFGIVMGANDKDVVPGSDASFVLYIVSGVFVWQWFSAAVTQAANSLGGQSALITVMKVPREVFPISVVFARFAEYLAGFPIIIIIAATFGHGVFGWNLLWILPAILLQAMTLVGIGFMLAAGNVLVRDIQRFLPLVMRMLFYGSAILFTMDRVSDSGLGQKLPWVTYLYEHNPLVVLFQMHRAVWIPGLAPDQVGIMSATFFAVIMMFLGRWVFYKLEPRVLKAL</sequence>
<gene>
    <name evidence="13" type="ORF">ACFPET_08920</name>
</gene>
<evidence type="ECO:0000256" key="4">
    <source>
        <dbReference type="ARBA" id="ARBA00022475"/>
    </source>
</evidence>
<proteinExistence type="inferred from homology"/>
<feature type="transmembrane region" description="Helical" evidence="10">
    <location>
        <begin position="124"/>
        <end position="145"/>
    </location>
</feature>
<evidence type="ECO:0000256" key="9">
    <source>
        <dbReference type="ARBA" id="ARBA00023251"/>
    </source>
</evidence>
<evidence type="ECO:0000256" key="11">
    <source>
        <dbReference type="SAM" id="MobiDB-lite"/>
    </source>
</evidence>
<feature type="transmembrane region" description="Helical" evidence="10">
    <location>
        <begin position="235"/>
        <end position="253"/>
    </location>
</feature>
<dbReference type="PANTHER" id="PTHR30413">
    <property type="entry name" value="INNER MEMBRANE TRANSPORT PERMEASE"/>
    <property type="match status" value="1"/>
</dbReference>
<keyword evidence="5" id="KW-0997">Cell inner membrane</keyword>
<comment type="caution">
    <text evidence="13">The sequence shown here is derived from an EMBL/GenBank/DDBJ whole genome shotgun (WGS) entry which is preliminary data.</text>
</comment>
<dbReference type="PANTHER" id="PTHR30413:SF8">
    <property type="entry name" value="TRANSPORT PERMEASE PROTEIN"/>
    <property type="match status" value="1"/>
</dbReference>
<reference evidence="14" key="1">
    <citation type="journal article" date="2019" name="Int. J. Syst. Evol. Microbiol.">
        <title>The Global Catalogue of Microorganisms (GCM) 10K type strain sequencing project: providing services to taxonomists for standard genome sequencing and annotation.</title>
        <authorList>
            <consortium name="The Broad Institute Genomics Platform"/>
            <consortium name="The Broad Institute Genome Sequencing Center for Infectious Disease"/>
            <person name="Wu L."/>
            <person name="Ma J."/>
        </authorList>
    </citation>
    <scope>NUCLEOTIDE SEQUENCE [LARGE SCALE GENOMIC DNA]</scope>
    <source>
        <strain evidence="14">IBRC-M 10908</strain>
    </source>
</reference>
<keyword evidence="14" id="KW-1185">Reference proteome</keyword>
<evidence type="ECO:0000256" key="2">
    <source>
        <dbReference type="ARBA" id="ARBA00007783"/>
    </source>
</evidence>
<dbReference type="RefSeq" id="WP_380619967.1">
    <property type="nucleotide sequence ID" value="NZ_JBHSDK010000013.1"/>
</dbReference>
<keyword evidence="4 10" id="KW-1003">Cell membrane</keyword>
<organism evidence="13 14">
    <name type="scientific">Salininema proteolyticum</name>
    <dbReference type="NCBI Taxonomy" id="1607685"/>
    <lineage>
        <taxon>Bacteria</taxon>
        <taxon>Bacillati</taxon>
        <taxon>Actinomycetota</taxon>
        <taxon>Actinomycetes</taxon>
        <taxon>Glycomycetales</taxon>
        <taxon>Glycomycetaceae</taxon>
        <taxon>Salininema</taxon>
    </lineage>
</organism>
<keyword evidence="6 10" id="KW-0812">Transmembrane</keyword>
<keyword evidence="7 10" id="KW-1133">Transmembrane helix</keyword>
<feature type="region of interest" description="Disordered" evidence="11">
    <location>
        <begin position="1"/>
        <end position="44"/>
    </location>
</feature>
<dbReference type="EMBL" id="JBHSDK010000013">
    <property type="protein sequence ID" value="MFC4335317.1"/>
    <property type="molecule type" value="Genomic_DNA"/>
</dbReference>
<dbReference type="PROSITE" id="PS51012">
    <property type="entry name" value="ABC_TM2"/>
    <property type="match status" value="1"/>
</dbReference>
<evidence type="ECO:0000256" key="5">
    <source>
        <dbReference type="ARBA" id="ARBA00022519"/>
    </source>
</evidence>
<comment type="subcellular location">
    <subcellularLocation>
        <location evidence="1">Cell inner membrane</location>
        <topology evidence="1">Multi-pass membrane protein</topology>
    </subcellularLocation>
    <subcellularLocation>
        <location evidence="10">Cell membrane</location>
        <topology evidence="10">Multi-pass membrane protein</topology>
    </subcellularLocation>
</comment>
<evidence type="ECO:0000256" key="7">
    <source>
        <dbReference type="ARBA" id="ARBA00022989"/>
    </source>
</evidence>
<evidence type="ECO:0000256" key="3">
    <source>
        <dbReference type="ARBA" id="ARBA00022448"/>
    </source>
</evidence>
<dbReference type="InterPro" id="IPR000412">
    <property type="entry name" value="ABC_2_transport"/>
</dbReference>
<evidence type="ECO:0000313" key="13">
    <source>
        <dbReference type="EMBL" id="MFC4335317.1"/>
    </source>
</evidence>
<dbReference type="Proteomes" id="UP001595823">
    <property type="component" value="Unassembled WGS sequence"/>
</dbReference>
<evidence type="ECO:0000256" key="8">
    <source>
        <dbReference type="ARBA" id="ARBA00023136"/>
    </source>
</evidence>
<keyword evidence="8 10" id="KW-0472">Membrane</keyword>
<keyword evidence="3 10" id="KW-0813">Transport</keyword>